<evidence type="ECO:0000259" key="7">
    <source>
        <dbReference type="Pfam" id="PF07696"/>
    </source>
</evidence>
<dbReference type="PANTHER" id="PTHR43156">
    <property type="entry name" value="STAGE II SPORULATION PROTEIN E-RELATED"/>
    <property type="match status" value="1"/>
</dbReference>
<evidence type="ECO:0000256" key="4">
    <source>
        <dbReference type="SAM" id="SignalP"/>
    </source>
</evidence>
<dbReference type="Gene3D" id="2.60.40.2380">
    <property type="match status" value="1"/>
</dbReference>
<feature type="domain" description="7TM-DISM receptor extracellular" evidence="6">
    <location>
        <begin position="185"/>
        <end position="389"/>
    </location>
</feature>
<feature type="domain" description="7TM-DISM receptor extracellular" evidence="7">
    <location>
        <begin position="63"/>
        <end position="173"/>
    </location>
</feature>
<dbReference type="AlphaFoldDB" id="A0A7X9XC47"/>
<feature type="chain" id="PRO_5030637129" evidence="4">
    <location>
        <begin position="21"/>
        <end position="730"/>
    </location>
</feature>
<feature type="transmembrane region" description="Helical" evidence="3">
    <location>
        <begin position="186"/>
        <end position="207"/>
    </location>
</feature>
<feature type="transmembrane region" description="Helical" evidence="3">
    <location>
        <begin position="366"/>
        <end position="386"/>
    </location>
</feature>
<protein>
    <submittedName>
        <fullName evidence="8">SpoIIE family protein phosphatase</fullName>
    </submittedName>
</protein>
<keyword evidence="3" id="KW-1133">Transmembrane helix</keyword>
<sequence>MRVLNLLLFLLTVILFPAIAQNTAPSVNLDELVEELKIENRIGYYLDKDETDFDRLKESPDDYFIKFKEDLNFGFLDKTLWVNIPIEHDVDHNKNWYFEIANPNIDYLKVYLVAEGQKNHISWELGDIFPFNSRVINHRNFVIPFELKPDTKYNVFVKVYSSNGINLPMKIYTGDAFLEYSLFSEMLYGLYFGIILIMVLYNLMIFFSLRDVNYLLYVLPILGNVIYFSSDSGHNFQYLHQWSPGLQKYIAPLAISFWIVTSAIFTLSFLKVRNYSKYVYGALIGMITLGALMFVYTFLGNYQTVMELSNKSTSINAIVLISSGIYIYRRGNKFARYFILAWAFFTMGIITHTLTTEGLIPSNLFITRYALAFGTIMEIMLLSLALSDKYKFIQEDTERIQESLIQQQEKDRKTLERRVKERTRQLDKVSQETDRYTRKIEDAYGEIQSMNASLEKQNEEIENQKKELSKKNEKITASINYAQRIQNAILPSIEAIKHSFPESFVLFKPKDIVSGDFYWHHDTPSHAYIAAIDCTGHGVPGAFMSMIGERLLKQIVIADRTTDPGIILDQLNHYIKVELHKQVEGKRALKDGMDLCMCVYDKKNSILTFAGAKNPLYYIENNNFGHIKGDKFSIGAADPDVFEFTTHKVRVTSPTHFYISSDGYQDQFGGPINRKIGGRKFRDLLDMIHKLPMDKQKMALDQFLLRWMTGEGKIEHQIDDILVIGFHLKP</sequence>
<feature type="transmembrane region" description="Helical" evidence="3">
    <location>
        <begin position="335"/>
        <end position="354"/>
    </location>
</feature>
<dbReference type="Proteomes" id="UP000576082">
    <property type="component" value="Unassembled WGS sequence"/>
</dbReference>
<dbReference type="Pfam" id="PF07695">
    <property type="entry name" value="7TMR-DISM_7TM"/>
    <property type="match status" value="1"/>
</dbReference>
<evidence type="ECO:0000259" key="6">
    <source>
        <dbReference type="Pfam" id="PF07695"/>
    </source>
</evidence>
<keyword evidence="4" id="KW-0732">Signal</keyword>
<name>A0A7X9XC47_9BACT</name>
<keyword evidence="1" id="KW-0378">Hydrolase</keyword>
<evidence type="ECO:0000313" key="8">
    <source>
        <dbReference type="EMBL" id="NME71380.1"/>
    </source>
</evidence>
<dbReference type="Pfam" id="PF07696">
    <property type="entry name" value="7TMR-DISMED2"/>
    <property type="match status" value="1"/>
</dbReference>
<feature type="transmembrane region" description="Helical" evidence="3">
    <location>
        <begin position="311"/>
        <end position="328"/>
    </location>
</feature>
<evidence type="ECO:0000313" key="9">
    <source>
        <dbReference type="Proteomes" id="UP000576082"/>
    </source>
</evidence>
<dbReference type="InterPro" id="IPR011622">
    <property type="entry name" value="7TMR_DISM_rcpt_extracell_dom2"/>
</dbReference>
<dbReference type="Gene3D" id="3.60.40.10">
    <property type="entry name" value="PPM-type phosphatase domain"/>
    <property type="match status" value="1"/>
</dbReference>
<dbReference type="InterPro" id="IPR052016">
    <property type="entry name" value="Bact_Sigma-Reg"/>
</dbReference>
<dbReference type="PANTHER" id="PTHR43156:SF9">
    <property type="entry name" value="HAMP DOMAIN-CONTAINING PROTEIN"/>
    <property type="match status" value="1"/>
</dbReference>
<keyword evidence="2" id="KW-0175">Coiled coil</keyword>
<dbReference type="InterPro" id="IPR036457">
    <property type="entry name" value="PPM-type-like_dom_sf"/>
</dbReference>
<evidence type="ECO:0000256" key="2">
    <source>
        <dbReference type="SAM" id="Coils"/>
    </source>
</evidence>
<keyword evidence="3" id="KW-0472">Membrane</keyword>
<feature type="coiled-coil region" evidence="2">
    <location>
        <begin position="398"/>
        <end position="478"/>
    </location>
</feature>
<gene>
    <name evidence="8" type="ORF">HHU12_25670</name>
</gene>
<organism evidence="8 9">
    <name type="scientific">Flammeovirga aprica JL-4</name>
    <dbReference type="NCBI Taxonomy" id="694437"/>
    <lineage>
        <taxon>Bacteria</taxon>
        <taxon>Pseudomonadati</taxon>
        <taxon>Bacteroidota</taxon>
        <taxon>Cytophagia</taxon>
        <taxon>Cytophagales</taxon>
        <taxon>Flammeovirgaceae</taxon>
        <taxon>Flammeovirga</taxon>
    </lineage>
</organism>
<evidence type="ECO:0000256" key="3">
    <source>
        <dbReference type="SAM" id="Phobius"/>
    </source>
</evidence>
<keyword evidence="3" id="KW-0812">Transmembrane</keyword>
<feature type="signal peptide" evidence="4">
    <location>
        <begin position="1"/>
        <end position="20"/>
    </location>
</feature>
<dbReference type="GO" id="GO:0016791">
    <property type="term" value="F:phosphatase activity"/>
    <property type="evidence" value="ECO:0007669"/>
    <property type="project" value="TreeGrafter"/>
</dbReference>
<feature type="transmembrane region" description="Helical" evidence="3">
    <location>
        <begin position="250"/>
        <end position="270"/>
    </location>
</feature>
<evidence type="ECO:0000256" key="1">
    <source>
        <dbReference type="ARBA" id="ARBA00022801"/>
    </source>
</evidence>
<dbReference type="InterPro" id="IPR001932">
    <property type="entry name" value="PPM-type_phosphatase-like_dom"/>
</dbReference>
<dbReference type="EMBL" id="JABANE010000096">
    <property type="protein sequence ID" value="NME71380.1"/>
    <property type="molecule type" value="Genomic_DNA"/>
</dbReference>
<feature type="transmembrane region" description="Helical" evidence="3">
    <location>
        <begin position="214"/>
        <end position="230"/>
    </location>
</feature>
<comment type="caution">
    <text evidence="8">The sequence shown here is derived from an EMBL/GenBank/DDBJ whole genome shotgun (WGS) entry which is preliminary data.</text>
</comment>
<feature type="domain" description="PPM-type phosphatase" evidence="5">
    <location>
        <begin position="528"/>
        <end position="724"/>
    </location>
</feature>
<dbReference type="InterPro" id="IPR011623">
    <property type="entry name" value="7TMR_DISM_rcpt_extracell_dom1"/>
</dbReference>
<dbReference type="RefSeq" id="WP_169659596.1">
    <property type="nucleotide sequence ID" value="NZ_JABANE010000096.1"/>
</dbReference>
<accession>A0A7X9XC47</accession>
<keyword evidence="9" id="KW-1185">Reference proteome</keyword>
<reference evidence="8 9" key="1">
    <citation type="submission" date="2020-04" db="EMBL/GenBank/DDBJ databases">
        <title>Flammeovirga sp. SR4, a novel species isolated from seawater.</title>
        <authorList>
            <person name="Wang X."/>
        </authorList>
    </citation>
    <scope>NUCLEOTIDE SEQUENCE [LARGE SCALE GENOMIC DNA]</scope>
    <source>
        <strain evidence="8 9">ATCC 23126</strain>
    </source>
</reference>
<feature type="transmembrane region" description="Helical" evidence="3">
    <location>
        <begin position="277"/>
        <end position="299"/>
    </location>
</feature>
<dbReference type="Pfam" id="PF07228">
    <property type="entry name" value="SpoIIE"/>
    <property type="match status" value="1"/>
</dbReference>
<proteinExistence type="predicted"/>
<evidence type="ECO:0000259" key="5">
    <source>
        <dbReference type="Pfam" id="PF07228"/>
    </source>
</evidence>